<evidence type="ECO:0000259" key="2">
    <source>
        <dbReference type="Pfam" id="PF00266"/>
    </source>
</evidence>
<evidence type="ECO:0000313" key="4">
    <source>
        <dbReference type="Proteomes" id="UP000507979"/>
    </source>
</evidence>
<dbReference type="GO" id="GO:0030429">
    <property type="term" value="F:kynureninase activity"/>
    <property type="evidence" value="ECO:0007669"/>
    <property type="project" value="UniProtKB-EC"/>
</dbReference>
<dbReference type="PANTHER" id="PTHR43586">
    <property type="entry name" value="CYSTEINE DESULFURASE"/>
    <property type="match status" value="1"/>
</dbReference>
<dbReference type="GeneID" id="92900908"/>
<dbReference type="SUPFAM" id="SSF53383">
    <property type="entry name" value="PLP-dependent transferases"/>
    <property type="match status" value="1"/>
</dbReference>
<feature type="domain" description="Aminotransferase class V" evidence="2">
    <location>
        <begin position="50"/>
        <end position="361"/>
    </location>
</feature>
<dbReference type="RefSeq" id="WP_054428822.1">
    <property type="nucleotide sequence ID" value="NZ_CADIJR010000072.1"/>
</dbReference>
<dbReference type="EMBL" id="CADIJR010000072">
    <property type="protein sequence ID" value="CAB3696595.1"/>
    <property type="molecule type" value="Genomic_DNA"/>
</dbReference>
<keyword evidence="3" id="KW-0378">Hydrolase</keyword>
<organism evidence="3 4">
    <name type="scientific">Achromobacter insuavis</name>
    <dbReference type="NCBI Taxonomy" id="1287735"/>
    <lineage>
        <taxon>Bacteria</taxon>
        <taxon>Pseudomonadati</taxon>
        <taxon>Pseudomonadota</taxon>
        <taxon>Betaproteobacteria</taxon>
        <taxon>Burkholderiales</taxon>
        <taxon>Alcaligenaceae</taxon>
        <taxon>Achromobacter</taxon>
    </lineage>
</organism>
<dbReference type="Gene3D" id="3.90.1150.10">
    <property type="entry name" value="Aspartate Aminotransferase, domain 1"/>
    <property type="match status" value="1"/>
</dbReference>
<protein>
    <submittedName>
        <fullName evidence="3">Kynureninase</fullName>
        <ecNumber evidence="3">3.7.1.3</ecNumber>
    </submittedName>
</protein>
<dbReference type="InterPro" id="IPR015421">
    <property type="entry name" value="PyrdxlP-dep_Trfase_major"/>
</dbReference>
<keyword evidence="4" id="KW-1185">Reference proteome</keyword>
<evidence type="ECO:0000256" key="1">
    <source>
        <dbReference type="ARBA" id="ARBA00022898"/>
    </source>
</evidence>
<dbReference type="PANTHER" id="PTHR43586:SF15">
    <property type="entry name" value="BLR3095 PROTEIN"/>
    <property type="match status" value="1"/>
</dbReference>
<dbReference type="Pfam" id="PF00266">
    <property type="entry name" value="Aminotran_5"/>
    <property type="match status" value="1"/>
</dbReference>
<dbReference type="InterPro" id="IPR015422">
    <property type="entry name" value="PyrdxlP-dep_Trfase_small"/>
</dbReference>
<keyword evidence="1" id="KW-0663">Pyridoxal phosphate</keyword>
<gene>
    <name evidence="3" type="primary">kynu</name>
    <name evidence="3" type="ORF">LMG26845_05019</name>
</gene>
<dbReference type="Proteomes" id="UP000507979">
    <property type="component" value="Unassembled WGS sequence"/>
</dbReference>
<dbReference type="AlphaFoldDB" id="A0A6J5B8L3"/>
<accession>A0A6J5B8L3</accession>
<dbReference type="InterPro" id="IPR000192">
    <property type="entry name" value="Aminotrans_V_dom"/>
</dbReference>
<sequence length="374" mass="40515">MTVHPLFDPRDFRIPEGVSHVCAAGETAFLRRHDEAYGRYVRDKSSGARGRAAQEAQVERARQQVAALWGMPAGDIGWVGCVAEGVSLVLESIDWRPGDNICAMATEYPSLVAPFLARRDAPYQVRFADPASAAGVAARVDERTRVILVSYVSYLNGERFELGPLRRAADAVGALLIVDFTQASGYLPIDAEVADFAFSASYKWMLGMTGVATACWNRRRQPDWAPATAGWYSLANDNTRFDAGITLRGDALRFTRGNPAHASLYVLSSALDYLAQFEAAAVQAHVQRLTTDLLGRLAALGIEPSTPADPARHGASVCIARADARALHEALDREQVLTWNGRGRLRISFHGYNGTADVDRVEAGLAKALAEVAA</sequence>
<dbReference type="EC" id="3.7.1.3" evidence="3"/>
<dbReference type="InterPro" id="IPR015424">
    <property type="entry name" value="PyrdxlP-dep_Trfase"/>
</dbReference>
<name>A0A6J5B8L3_9BURK</name>
<dbReference type="Gene3D" id="3.40.640.10">
    <property type="entry name" value="Type I PLP-dependent aspartate aminotransferase-like (Major domain)"/>
    <property type="match status" value="1"/>
</dbReference>
<evidence type="ECO:0000313" key="3">
    <source>
        <dbReference type="EMBL" id="CAB3696595.1"/>
    </source>
</evidence>
<reference evidence="3 4" key="1">
    <citation type="submission" date="2020-04" db="EMBL/GenBank/DDBJ databases">
        <authorList>
            <person name="De Canck E."/>
        </authorList>
    </citation>
    <scope>NUCLEOTIDE SEQUENCE [LARGE SCALE GENOMIC DNA]</scope>
    <source>
        <strain evidence="3 4">LMG 26845</strain>
    </source>
</reference>
<proteinExistence type="predicted"/>